<comment type="caution">
    <text evidence="2">The sequence shown here is derived from an EMBL/GenBank/DDBJ whole genome shotgun (WGS) entry which is preliminary data.</text>
</comment>
<feature type="region of interest" description="Disordered" evidence="1">
    <location>
        <begin position="60"/>
        <end position="131"/>
    </location>
</feature>
<dbReference type="GeneID" id="70297647"/>
<evidence type="ECO:0000256" key="1">
    <source>
        <dbReference type="SAM" id="MobiDB-lite"/>
    </source>
</evidence>
<reference evidence="2" key="1">
    <citation type="journal article" date="2021" name="IMA Fungus">
        <title>Genomic characterization of three marine fungi, including Emericellopsis atlantica sp. nov. with signatures of a generalist lifestyle and marine biomass degradation.</title>
        <authorList>
            <person name="Hagestad O.C."/>
            <person name="Hou L."/>
            <person name="Andersen J.H."/>
            <person name="Hansen E.H."/>
            <person name="Altermark B."/>
            <person name="Li C."/>
            <person name="Kuhnert E."/>
            <person name="Cox R.J."/>
            <person name="Crous P.W."/>
            <person name="Spatafora J.W."/>
            <person name="Lail K."/>
            <person name="Amirebrahimi M."/>
            <person name="Lipzen A."/>
            <person name="Pangilinan J."/>
            <person name="Andreopoulos W."/>
            <person name="Hayes R.D."/>
            <person name="Ng V."/>
            <person name="Grigoriev I.V."/>
            <person name="Jackson S.A."/>
            <person name="Sutton T.D.S."/>
            <person name="Dobson A.D.W."/>
            <person name="Rama T."/>
        </authorList>
    </citation>
    <scope>NUCLEOTIDE SEQUENCE</scope>
    <source>
        <strain evidence="2">TS7</strain>
    </source>
</reference>
<dbReference type="RefSeq" id="XP_046121992.1">
    <property type="nucleotide sequence ID" value="XM_046266744.1"/>
</dbReference>
<protein>
    <recommendedName>
        <fullName evidence="4">Myb-like domain-containing protein</fullName>
    </recommendedName>
</protein>
<gene>
    <name evidence="2" type="ORF">F5Z01DRAFT_733574</name>
</gene>
<dbReference type="OrthoDB" id="5239281at2759"/>
<dbReference type="AlphaFoldDB" id="A0A9P7ZTI2"/>
<evidence type="ECO:0008006" key="4">
    <source>
        <dbReference type="Google" id="ProtNLM"/>
    </source>
</evidence>
<proteinExistence type="predicted"/>
<keyword evidence="3" id="KW-1185">Reference proteome</keyword>
<evidence type="ECO:0000313" key="2">
    <source>
        <dbReference type="EMBL" id="KAG9258068.1"/>
    </source>
</evidence>
<evidence type="ECO:0000313" key="3">
    <source>
        <dbReference type="Proteomes" id="UP000887229"/>
    </source>
</evidence>
<name>A0A9P7ZTI2_9HYPO</name>
<dbReference type="Proteomes" id="UP000887229">
    <property type="component" value="Unassembled WGS sequence"/>
</dbReference>
<accession>A0A9P7ZTI2</accession>
<sequence>MAKKADSAGDEPLALSNNELKFIKALFDNMTQKPDANWDAVATKLSLKDAKCAKERWRQLSVRHGWREGAGSGTASPSPRKKAEPGAGKVGKTITPRTPRKKKAAPEPEPEVEVKDEDKKEESEEGYESPF</sequence>
<feature type="compositionally biased region" description="Basic and acidic residues" evidence="1">
    <location>
        <begin position="112"/>
        <end position="122"/>
    </location>
</feature>
<dbReference type="EMBL" id="MU251244">
    <property type="protein sequence ID" value="KAG9258068.1"/>
    <property type="molecule type" value="Genomic_DNA"/>
</dbReference>
<organism evidence="2 3">
    <name type="scientific">Emericellopsis atlantica</name>
    <dbReference type="NCBI Taxonomy" id="2614577"/>
    <lineage>
        <taxon>Eukaryota</taxon>
        <taxon>Fungi</taxon>
        <taxon>Dikarya</taxon>
        <taxon>Ascomycota</taxon>
        <taxon>Pezizomycotina</taxon>
        <taxon>Sordariomycetes</taxon>
        <taxon>Hypocreomycetidae</taxon>
        <taxon>Hypocreales</taxon>
        <taxon>Bionectriaceae</taxon>
        <taxon>Emericellopsis</taxon>
    </lineage>
</organism>